<organism evidence="9 10">
    <name type="scientific">Kouleothrix aurantiaca</name>
    <dbReference type="NCBI Taxonomy" id="186479"/>
    <lineage>
        <taxon>Bacteria</taxon>
        <taxon>Bacillati</taxon>
        <taxon>Chloroflexota</taxon>
        <taxon>Chloroflexia</taxon>
        <taxon>Chloroflexales</taxon>
        <taxon>Roseiflexineae</taxon>
        <taxon>Roseiflexaceae</taxon>
        <taxon>Kouleothrix</taxon>
    </lineage>
</organism>
<comment type="pathway">
    <text evidence="1">Carbohydrate degradation; pentose phosphate pathway; D-ribulose 5-phosphate from D-glucose 6-phosphate (oxidative stage): step 1/3.</text>
</comment>
<dbReference type="Pfam" id="PF00479">
    <property type="entry name" value="G6PD_N"/>
    <property type="match status" value="1"/>
</dbReference>
<evidence type="ECO:0000256" key="1">
    <source>
        <dbReference type="ARBA" id="ARBA00004937"/>
    </source>
</evidence>
<evidence type="ECO:0000256" key="3">
    <source>
        <dbReference type="ARBA" id="ARBA00022526"/>
    </source>
</evidence>
<comment type="caution">
    <text evidence="9">The sequence shown here is derived from an EMBL/GenBank/DDBJ whole genome shotgun (WGS) entry which is preliminary data.</text>
</comment>
<evidence type="ECO:0000256" key="6">
    <source>
        <dbReference type="ARBA" id="ARBA00023277"/>
    </source>
</evidence>
<keyword evidence="6" id="KW-0119">Carbohydrate metabolism</keyword>
<dbReference type="InterPro" id="IPR036291">
    <property type="entry name" value="NAD(P)-bd_dom_sf"/>
</dbReference>
<feature type="domain" description="Glucose-6-phosphate dehydrogenase C-terminal" evidence="8">
    <location>
        <begin position="77"/>
        <end position="375"/>
    </location>
</feature>
<protein>
    <submittedName>
        <fullName evidence="9">Glucose-6-phosphate dehydrogenase</fullName>
    </submittedName>
</protein>
<dbReference type="PATRIC" id="fig|186479.3.peg.10223"/>
<dbReference type="SUPFAM" id="SSF55347">
    <property type="entry name" value="Glyceraldehyde-3-phosphate dehydrogenase-like, C-terminal domain"/>
    <property type="match status" value="1"/>
</dbReference>
<name>A0A0P9HBE4_9CHLR</name>
<keyword evidence="4" id="KW-0521">NADP</keyword>
<dbReference type="EMBL" id="LJCR01000796">
    <property type="protein sequence ID" value="KPV51734.1"/>
    <property type="molecule type" value="Genomic_DNA"/>
</dbReference>
<evidence type="ECO:0000259" key="7">
    <source>
        <dbReference type="Pfam" id="PF00479"/>
    </source>
</evidence>
<dbReference type="SUPFAM" id="SSF51735">
    <property type="entry name" value="NAD(P)-binding Rossmann-fold domains"/>
    <property type="match status" value="1"/>
</dbReference>
<dbReference type="InterPro" id="IPR022674">
    <property type="entry name" value="G6P_DH_NAD-bd"/>
</dbReference>
<comment type="similarity">
    <text evidence="2">Belongs to the glucose-6-phosphate dehydrogenase family.</text>
</comment>
<dbReference type="InterPro" id="IPR022675">
    <property type="entry name" value="G6P_DH_C"/>
</dbReference>
<dbReference type="GO" id="GO:0009051">
    <property type="term" value="P:pentose-phosphate shunt, oxidative branch"/>
    <property type="evidence" value="ECO:0007669"/>
    <property type="project" value="TreeGrafter"/>
</dbReference>
<reference evidence="9 10" key="1">
    <citation type="submission" date="2015-09" db="EMBL/GenBank/DDBJ databases">
        <title>Draft genome sequence of Kouleothrix aurantiaca JCM 19913.</title>
        <authorList>
            <person name="Hemp J."/>
        </authorList>
    </citation>
    <scope>NUCLEOTIDE SEQUENCE [LARGE SCALE GENOMIC DNA]</scope>
    <source>
        <strain evidence="9 10">COM-B</strain>
    </source>
</reference>
<dbReference type="PANTHER" id="PTHR23429">
    <property type="entry name" value="GLUCOSE-6-PHOSPHATE 1-DEHYDROGENASE G6PD"/>
    <property type="match status" value="1"/>
</dbReference>
<evidence type="ECO:0000256" key="4">
    <source>
        <dbReference type="ARBA" id="ARBA00022857"/>
    </source>
</evidence>
<evidence type="ECO:0000313" key="9">
    <source>
        <dbReference type="EMBL" id="KPV51734.1"/>
    </source>
</evidence>
<dbReference type="GO" id="GO:0004345">
    <property type="term" value="F:glucose-6-phosphate dehydrogenase activity"/>
    <property type="evidence" value="ECO:0007669"/>
    <property type="project" value="InterPro"/>
</dbReference>
<dbReference type="AlphaFoldDB" id="A0A0P9HBE4"/>
<dbReference type="PRINTS" id="PR00079">
    <property type="entry name" value="G6PDHDRGNASE"/>
</dbReference>
<dbReference type="GO" id="GO:0005829">
    <property type="term" value="C:cytosol"/>
    <property type="evidence" value="ECO:0007669"/>
    <property type="project" value="TreeGrafter"/>
</dbReference>
<dbReference type="InterPro" id="IPR019796">
    <property type="entry name" value="G6P_DH_AS"/>
</dbReference>
<keyword evidence="10" id="KW-1185">Reference proteome</keyword>
<dbReference type="Gene3D" id="3.40.50.720">
    <property type="entry name" value="NAD(P)-binding Rossmann-like Domain"/>
    <property type="match status" value="1"/>
</dbReference>
<dbReference type="NCBIfam" id="TIGR00871">
    <property type="entry name" value="zwf"/>
    <property type="match status" value="1"/>
</dbReference>
<sequence length="393" mass="44306">VYYLATPPTLMKTIAENLAQAGLAADRARNRVVFEKPFGHDLASARDLDASLNTIFDERQIFRIDHYLGKETVQNILAFRFANAFFEPMWDRRYIDHVQISVAEEVGVEHRGGYYDHAGALRDMIQNHLLQLLCLIAMEPPVSFEAEEIRNKKLDVLHAVRPILPDQVDRVAVRGQYGAGRIGGEPAAAYRAEPGVAPDSRTETYAALKLHVDNWRWQDVPFYLRTGKRLPERTSEIIIQLRAAPHQSFPSAVVGEWQPNRIVINIQPAEGILLRFQAKQPGLNMRLGPEDMRFTYKEAFDTESPEAYETLLLDVMQGDATLFMRADQVEAAWTIVMPVLDHWAGVKPSEFPNYAAGSWGPEAAEQLLAADSRRWLLPTFASRDPDALDTAGD</sequence>
<feature type="non-terminal residue" evidence="9">
    <location>
        <position position="1"/>
    </location>
</feature>
<proteinExistence type="inferred from homology"/>
<dbReference type="Proteomes" id="UP000050509">
    <property type="component" value="Unassembled WGS sequence"/>
</dbReference>
<dbReference type="HAMAP" id="MF_00966">
    <property type="entry name" value="G6PD"/>
    <property type="match status" value="1"/>
</dbReference>
<evidence type="ECO:0000256" key="2">
    <source>
        <dbReference type="ARBA" id="ARBA00009975"/>
    </source>
</evidence>
<keyword evidence="3" id="KW-0313">Glucose metabolism</keyword>
<dbReference type="Pfam" id="PF02781">
    <property type="entry name" value="G6PD_C"/>
    <property type="match status" value="1"/>
</dbReference>
<dbReference type="UniPathway" id="UPA00115"/>
<dbReference type="PROSITE" id="PS00069">
    <property type="entry name" value="G6P_DEHYDROGENASE"/>
    <property type="match status" value="1"/>
</dbReference>
<accession>A0A0P9HBE4</accession>
<dbReference type="InterPro" id="IPR001282">
    <property type="entry name" value="G6P_DH"/>
</dbReference>
<evidence type="ECO:0000313" key="10">
    <source>
        <dbReference type="Proteomes" id="UP000050509"/>
    </source>
</evidence>
<evidence type="ECO:0000256" key="5">
    <source>
        <dbReference type="ARBA" id="ARBA00023002"/>
    </source>
</evidence>
<feature type="domain" description="Glucose-6-phosphate dehydrogenase NAD-binding" evidence="7">
    <location>
        <begin position="1"/>
        <end position="75"/>
    </location>
</feature>
<evidence type="ECO:0000259" key="8">
    <source>
        <dbReference type="Pfam" id="PF02781"/>
    </source>
</evidence>
<dbReference type="Gene3D" id="3.30.360.10">
    <property type="entry name" value="Dihydrodipicolinate Reductase, domain 2"/>
    <property type="match status" value="1"/>
</dbReference>
<gene>
    <name evidence="9" type="ORF">SE17_19540</name>
</gene>
<dbReference type="PANTHER" id="PTHR23429:SF0">
    <property type="entry name" value="GLUCOSE-6-PHOSPHATE 1-DEHYDROGENASE"/>
    <property type="match status" value="1"/>
</dbReference>
<dbReference type="GO" id="GO:0006006">
    <property type="term" value="P:glucose metabolic process"/>
    <property type="evidence" value="ECO:0007669"/>
    <property type="project" value="UniProtKB-KW"/>
</dbReference>
<dbReference type="GO" id="GO:0050661">
    <property type="term" value="F:NADP binding"/>
    <property type="evidence" value="ECO:0007669"/>
    <property type="project" value="InterPro"/>
</dbReference>
<keyword evidence="5" id="KW-0560">Oxidoreductase</keyword>